<dbReference type="InterPro" id="IPR040075">
    <property type="entry name" value="GST_N_Theta"/>
</dbReference>
<dbReference type="PANTHER" id="PTHR44750:SF1">
    <property type="entry name" value="GLUTATHIONE S-TRANSFERASE T1-RELATED"/>
    <property type="match status" value="1"/>
</dbReference>
<dbReference type="CDD" id="cd03050">
    <property type="entry name" value="GST_N_Theta"/>
    <property type="match status" value="1"/>
</dbReference>
<reference evidence="4" key="1">
    <citation type="submission" date="2019-12" db="EMBL/GenBank/DDBJ databases">
        <authorList>
            <person name="Scholes J."/>
        </authorList>
    </citation>
    <scope>NUCLEOTIDE SEQUENCE</scope>
</reference>
<protein>
    <submittedName>
        <fullName evidence="4">Glutathione S-transferase T1</fullName>
    </submittedName>
</protein>
<keyword evidence="1" id="KW-0472">Membrane</keyword>
<evidence type="ECO:0000313" key="4">
    <source>
        <dbReference type="EMBL" id="CAA0831547.1"/>
    </source>
</evidence>
<feature type="transmembrane region" description="Helical" evidence="1">
    <location>
        <begin position="213"/>
        <end position="233"/>
    </location>
</feature>
<dbReference type="AlphaFoldDB" id="A0A9N7RKL7"/>
<dbReference type="SFLD" id="SFLDS00019">
    <property type="entry name" value="Glutathione_Transferase_(cytos"/>
    <property type="match status" value="1"/>
</dbReference>
<dbReference type="EMBL" id="CACSLK010027832">
    <property type="protein sequence ID" value="CAA0831547.1"/>
    <property type="molecule type" value="Genomic_DNA"/>
</dbReference>
<dbReference type="PROSITE" id="PS50404">
    <property type="entry name" value="GST_NTER"/>
    <property type="match status" value="1"/>
</dbReference>
<dbReference type="InterPro" id="IPR036249">
    <property type="entry name" value="Thioredoxin-like_sf"/>
</dbReference>
<dbReference type="Gene3D" id="3.40.30.10">
    <property type="entry name" value="Glutaredoxin"/>
    <property type="match status" value="1"/>
</dbReference>
<feature type="transmembrane region" description="Helical" evidence="1">
    <location>
        <begin position="283"/>
        <end position="304"/>
    </location>
</feature>
<dbReference type="Pfam" id="PF02798">
    <property type="entry name" value="GST_N"/>
    <property type="match status" value="1"/>
</dbReference>
<feature type="non-terminal residue" evidence="4">
    <location>
        <position position="1"/>
    </location>
</feature>
<feature type="domain" description="GST N-terminal" evidence="2">
    <location>
        <begin position="1"/>
        <end position="73"/>
    </location>
</feature>
<dbReference type="Gene3D" id="1.20.1050.10">
    <property type="match status" value="1"/>
</dbReference>
<comment type="caution">
    <text evidence="4">The sequence shown here is derived from an EMBL/GenBank/DDBJ whole genome shotgun (WGS) entry which is preliminary data.</text>
</comment>
<sequence length="367" mass="40228">MSQPSRALLIFCKVNGIEFEEVKIEIAKMQHRSPEFAEINPMKQVPAMVHGDFKLFESHAILIYLASAFPGVADNWYPTDVCKRAKIHSVLDWHHSNLRRGSVGYIFNASGIVLAFGLPLDPKAADEGEKLLSKSLAIIESHWLEGNGPFLLGNSQPSIADLALVCEIMQLELVDEEDRHRILSPHKKVQKSSGIICPHKPTSRAAVKATCRVLAVVFLSLLLPLSVLLLARLSIARYLLSISGDKTTWVLNLLVFLVAFSALVNCLTGSNLALLIGERRRICAAWALLFLMQACLSLGIRGTIDAEINSSAEGNNWVLQKLTDPPVAADLAMNGWAAAGVAGWWLYYLTAAVGVVRAVRGFVWVLT</sequence>
<dbReference type="InterPro" id="IPR004045">
    <property type="entry name" value="Glutathione_S-Trfase_N"/>
</dbReference>
<dbReference type="PROSITE" id="PS50405">
    <property type="entry name" value="GST_CTER"/>
    <property type="match status" value="1"/>
</dbReference>
<evidence type="ECO:0000313" key="5">
    <source>
        <dbReference type="Proteomes" id="UP001153555"/>
    </source>
</evidence>
<dbReference type="OrthoDB" id="1913803at2759"/>
<dbReference type="SFLD" id="SFLDG00358">
    <property type="entry name" value="Main_(cytGST)"/>
    <property type="match status" value="1"/>
</dbReference>
<dbReference type="InterPro" id="IPR036282">
    <property type="entry name" value="Glutathione-S-Trfase_C_sf"/>
</dbReference>
<name>A0A9N7RKL7_STRHE</name>
<feature type="transmembrane region" description="Helical" evidence="1">
    <location>
        <begin position="253"/>
        <end position="276"/>
    </location>
</feature>
<feature type="transmembrane region" description="Helical" evidence="1">
    <location>
        <begin position="345"/>
        <end position="366"/>
    </location>
</feature>
<dbReference type="PANTHER" id="PTHR44750">
    <property type="entry name" value="GLUTATHIONE S-TRANSFERASE T1-RELATED"/>
    <property type="match status" value="1"/>
</dbReference>
<dbReference type="InterPro" id="IPR040079">
    <property type="entry name" value="Glutathione_S-Trfase"/>
</dbReference>
<evidence type="ECO:0000259" key="2">
    <source>
        <dbReference type="PROSITE" id="PS50404"/>
    </source>
</evidence>
<dbReference type="InterPro" id="IPR010987">
    <property type="entry name" value="Glutathione-S-Trfase_C-like"/>
</dbReference>
<dbReference type="SUPFAM" id="SSF52833">
    <property type="entry name" value="Thioredoxin-like"/>
    <property type="match status" value="1"/>
</dbReference>
<accession>A0A9N7RKL7</accession>
<keyword evidence="5" id="KW-1185">Reference proteome</keyword>
<gene>
    <name evidence="4" type="ORF">SHERM_26895</name>
</gene>
<dbReference type="InterPro" id="IPR043377">
    <property type="entry name" value="GSTT1/2/3"/>
</dbReference>
<evidence type="ECO:0000256" key="1">
    <source>
        <dbReference type="SAM" id="Phobius"/>
    </source>
</evidence>
<proteinExistence type="predicted"/>
<dbReference type="Proteomes" id="UP001153555">
    <property type="component" value="Unassembled WGS sequence"/>
</dbReference>
<dbReference type="SUPFAM" id="SSF47616">
    <property type="entry name" value="GST C-terminal domain-like"/>
    <property type="match status" value="1"/>
</dbReference>
<evidence type="ECO:0000259" key="3">
    <source>
        <dbReference type="PROSITE" id="PS50405"/>
    </source>
</evidence>
<organism evidence="4 5">
    <name type="scientific">Striga hermonthica</name>
    <name type="common">Purple witchweed</name>
    <name type="synonym">Buchnera hermonthica</name>
    <dbReference type="NCBI Taxonomy" id="68872"/>
    <lineage>
        <taxon>Eukaryota</taxon>
        <taxon>Viridiplantae</taxon>
        <taxon>Streptophyta</taxon>
        <taxon>Embryophyta</taxon>
        <taxon>Tracheophyta</taxon>
        <taxon>Spermatophyta</taxon>
        <taxon>Magnoliopsida</taxon>
        <taxon>eudicotyledons</taxon>
        <taxon>Gunneridae</taxon>
        <taxon>Pentapetalae</taxon>
        <taxon>asterids</taxon>
        <taxon>lamiids</taxon>
        <taxon>Lamiales</taxon>
        <taxon>Orobanchaceae</taxon>
        <taxon>Buchnereae</taxon>
        <taxon>Striga</taxon>
    </lineage>
</organism>
<keyword evidence="1" id="KW-0812">Transmembrane</keyword>
<keyword evidence="1" id="KW-1133">Transmembrane helix</keyword>
<feature type="domain" description="GST C-terminal" evidence="3">
    <location>
        <begin position="80"/>
        <end position="209"/>
    </location>
</feature>